<dbReference type="InterPro" id="IPR055222">
    <property type="entry name" value="PRISE-like_Rossmann-fold"/>
</dbReference>
<accession>A0A9P9EYE9</accession>
<evidence type="ECO:0000259" key="1">
    <source>
        <dbReference type="Pfam" id="PF22917"/>
    </source>
</evidence>
<dbReference type="Proteomes" id="UP000717696">
    <property type="component" value="Unassembled WGS sequence"/>
</dbReference>
<dbReference type="PANTHER" id="PTHR32487">
    <property type="entry name" value="3-OXO-DELTA(4,5)-STEROID 5-BETA-REDUCTASE"/>
    <property type="match status" value="1"/>
</dbReference>
<gene>
    <name evidence="2" type="ORF">B0J13DRAFT_500756</name>
</gene>
<reference evidence="2" key="1">
    <citation type="journal article" date="2021" name="Nat. Commun.">
        <title>Genetic determinants of endophytism in the Arabidopsis root mycobiome.</title>
        <authorList>
            <person name="Mesny F."/>
            <person name="Miyauchi S."/>
            <person name="Thiergart T."/>
            <person name="Pickel B."/>
            <person name="Atanasova L."/>
            <person name="Karlsson M."/>
            <person name="Huettel B."/>
            <person name="Barry K.W."/>
            <person name="Haridas S."/>
            <person name="Chen C."/>
            <person name="Bauer D."/>
            <person name="Andreopoulos W."/>
            <person name="Pangilinan J."/>
            <person name="LaButti K."/>
            <person name="Riley R."/>
            <person name="Lipzen A."/>
            <person name="Clum A."/>
            <person name="Drula E."/>
            <person name="Henrissat B."/>
            <person name="Kohler A."/>
            <person name="Grigoriev I.V."/>
            <person name="Martin F.M."/>
            <person name="Hacquard S."/>
        </authorList>
    </citation>
    <scope>NUCLEOTIDE SEQUENCE</scope>
    <source>
        <strain evidence="2">MPI-CAGE-AT-0021</strain>
    </source>
</reference>
<feature type="domain" description="PRISE-like Rossmann-fold" evidence="1">
    <location>
        <begin position="9"/>
        <end position="319"/>
    </location>
</feature>
<name>A0A9P9EYE9_9HYPO</name>
<dbReference type="OrthoDB" id="1731983at2759"/>
<evidence type="ECO:0000313" key="2">
    <source>
        <dbReference type="EMBL" id="KAH7146878.1"/>
    </source>
</evidence>
<dbReference type="PANTHER" id="PTHR32487:SF0">
    <property type="entry name" value="3-OXO-DELTA(4,5)-STEROID 5-BETA-REDUCTASE"/>
    <property type="match status" value="1"/>
</dbReference>
<protein>
    <submittedName>
        <fullName evidence="2">Nucleoside-diphosphate-sugar epimerase GsfE</fullName>
    </submittedName>
</protein>
<comment type="caution">
    <text evidence="2">The sequence shown here is derived from an EMBL/GenBank/DDBJ whole genome shotgun (WGS) entry which is preliminary data.</text>
</comment>
<proteinExistence type="predicted"/>
<dbReference type="CDD" id="cd08948">
    <property type="entry name" value="5beta-POR_like_SDR_a"/>
    <property type="match status" value="1"/>
</dbReference>
<dbReference type="InterPro" id="IPR036291">
    <property type="entry name" value="NAD(P)-bd_dom_sf"/>
</dbReference>
<dbReference type="Gene3D" id="3.40.50.720">
    <property type="entry name" value="NAD(P)-binding Rossmann-like Domain"/>
    <property type="match status" value="1"/>
</dbReference>
<dbReference type="SUPFAM" id="SSF51735">
    <property type="entry name" value="NAD(P)-binding Rossmann-fold domains"/>
    <property type="match status" value="1"/>
</dbReference>
<dbReference type="EMBL" id="JAGMUU010000008">
    <property type="protein sequence ID" value="KAH7146878.1"/>
    <property type="molecule type" value="Genomic_DNA"/>
</dbReference>
<evidence type="ECO:0000313" key="3">
    <source>
        <dbReference type="Proteomes" id="UP000717696"/>
    </source>
</evidence>
<dbReference type="AlphaFoldDB" id="A0A9P9EYE9"/>
<dbReference type="Pfam" id="PF22917">
    <property type="entry name" value="PRISE"/>
    <property type="match status" value="1"/>
</dbReference>
<keyword evidence="3" id="KW-1185">Reference proteome</keyword>
<organism evidence="2 3">
    <name type="scientific">Dactylonectria estremocensis</name>
    <dbReference type="NCBI Taxonomy" id="1079267"/>
    <lineage>
        <taxon>Eukaryota</taxon>
        <taxon>Fungi</taxon>
        <taxon>Dikarya</taxon>
        <taxon>Ascomycota</taxon>
        <taxon>Pezizomycotina</taxon>
        <taxon>Sordariomycetes</taxon>
        <taxon>Hypocreomycetidae</taxon>
        <taxon>Hypocreales</taxon>
        <taxon>Nectriaceae</taxon>
        <taxon>Dactylonectria</taxon>
    </lineage>
</organism>
<sequence length="391" mass="44361">MASTGKVAFVTGGNGISGNALVERLIRTPSDEWSRIIVTSKSSLIERWQDPRIEFIALDFLEPVDLIIGRMTPICQSVTHAFFTSYVHSEDFAELPAYNIPLFKNFLTAIDTVAGKSLQRVCLQTGAKNYGLHLGPMAMCPAPEDCPRYDDKGQNFYFSQEDYLFGLAAQRDWSYSVIRPKAIIGYSPSKNGISESITLALYFLICRELGEEARFVGNSFFWNSTDDQSYAPSLADMTVWAMTNQDTQNQVFNHANGDVVVWRYLFPKLAAHFGATPEYPTFSEPGAYERAVPPFRISEWAMDKREVWHRICDKYGGKKEVFDWATWDAMEWVGSMTWLSLISLKKARKFGWTRVDDTYETWLQTYKTYEMAGTLPPHDGGAPPQPKNAQK</sequence>